<name>A0A316FCM9_9ACTN</name>
<reference evidence="4 5" key="1">
    <citation type="submission" date="2018-05" db="EMBL/GenBank/DDBJ databases">
        <title>Genomic Encyclopedia of Archaeal and Bacterial Type Strains, Phase II (KMG-II): from individual species to whole genera.</title>
        <authorList>
            <person name="Goeker M."/>
        </authorList>
    </citation>
    <scope>NUCLEOTIDE SEQUENCE [LARGE SCALE GENOMIC DNA]</scope>
    <source>
        <strain evidence="4 5">DSM 45184</strain>
    </source>
</reference>
<evidence type="ECO:0000313" key="4">
    <source>
        <dbReference type="EMBL" id="PWK46163.1"/>
    </source>
</evidence>
<accession>A0A316FCM9</accession>
<evidence type="ECO:0000256" key="1">
    <source>
        <dbReference type="ARBA" id="ARBA00022679"/>
    </source>
</evidence>
<keyword evidence="2 4" id="KW-0012">Acyltransferase</keyword>
<dbReference type="Pfam" id="PF00583">
    <property type="entry name" value="Acetyltransf_1"/>
    <property type="match status" value="1"/>
</dbReference>
<evidence type="ECO:0000259" key="3">
    <source>
        <dbReference type="PROSITE" id="PS51186"/>
    </source>
</evidence>
<dbReference type="RefSeq" id="WP_109595567.1">
    <property type="nucleotide sequence ID" value="NZ_BONA01000054.1"/>
</dbReference>
<dbReference type="PANTHER" id="PTHR43877">
    <property type="entry name" value="AMINOALKYLPHOSPHONATE N-ACETYLTRANSFERASE-RELATED-RELATED"/>
    <property type="match status" value="1"/>
</dbReference>
<protein>
    <submittedName>
        <fullName evidence="4">L-amino acid N-acyltransferase YncA</fullName>
    </submittedName>
</protein>
<dbReference type="InterPro" id="IPR050832">
    <property type="entry name" value="Bact_Acetyltransf"/>
</dbReference>
<feature type="domain" description="N-acetyltransferase" evidence="3">
    <location>
        <begin position="2"/>
        <end position="167"/>
    </location>
</feature>
<keyword evidence="1 4" id="KW-0808">Transferase</keyword>
<keyword evidence="5" id="KW-1185">Reference proteome</keyword>
<proteinExistence type="predicted"/>
<dbReference type="PROSITE" id="PS51186">
    <property type="entry name" value="GNAT"/>
    <property type="match status" value="1"/>
</dbReference>
<gene>
    <name evidence="4" type="ORF">BC793_110156</name>
</gene>
<dbReference type="GO" id="GO:0016747">
    <property type="term" value="F:acyltransferase activity, transferring groups other than amino-acyl groups"/>
    <property type="evidence" value="ECO:0007669"/>
    <property type="project" value="InterPro"/>
</dbReference>
<organism evidence="4 5">
    <name type="scientific">Actinoplanes xinjiangensis</name>
    <dbReference type="NCBI Taxonomy" id="512350"/>
    <lineage>
        <taxon>Bacteria</taxon>
        <taxon>Bacillati</taxon>
        <taxon>Actinomycetota</taxon>
        <taxon>Actinomycetes</taxon>
        <taxon>Micromonosporales</taxon>
        <taxon>Micromonosporaceae</taxon>
        <taxon>Actinoplanes</taxon>
    </lineage>
</organism>
<dbReference type="Proteomes" id="UP000245697">
    <property type="component" value="Unassembled WGS sequence"/>
</dbReference>
<evidence type="ECO:0000313" key="5">
    <source>
        <dbReference type="Proteomes" id="UP000245697"/>
    </source>
</evidence>
<comment type="caution">
    <text evidence="4">The sequence shown here is derived from an EMBL/GenBank/DDBJ whole genome shotgun (WGS) entry which is preliminary data.</text>
</comment>
<sequence length="168" mass="18654">MAVVRAARDEDAEAIADICARGYRRTYPALLSSAFIERMIAEFYQVERVSKEVPAAPPGWLGYQVAEEDGRVLGAAGGGLLRPGVGELFVLYLDPDERGRGLGTLLLDRVTGQLRELGATEMWVAALDGNELGIPFYEARGFRKVERRRTYGSTEADNAWSWRFSRPI</sequence>
<evidence type="ECO:0000256" key="2">
    <source>
        <dbReference type="ARBA" id="ARBA00023315"/>
    </source>
</evidence>
<dbReference type="CDD" id="cd04301">
    <property type="entry name" value="NAT_SF"/>
    <property type="match status" value="1"/>
</dbReference>
<dbReference type="Gene3D" id="3.40.630.30">
    <property type="match status" value="1"/>
</dbReference>
<dbReference type="InterPro" id="IPR000182">
    <property type="entry name" value="GNAT_dom"/>
</dbReference>
<dbReference type="EMBL" id="QGGR01000010">
    <property type="protein sequence ID" value="PWK46163.1"/>
    <property type="molecule type" value="Genomic_DNA"/>
</dbReference>
<dbReference type="SUPFAM" id="SSF55729">
    <property type="entry name" value="Acyl-CoA N-acyltransferases (Nat)"/>
    <property type="match status" value="1"/>
</dbReference>
<dbReference type="InterPro" id="IPR016181">
    <property type="entry name" value="Acyl_CoA_acyltransferase"/>
</dbReference>
<dbReference type="AlphaFoldDB" id="A0A316FCM9"/>
<dbReference type="OrthoDB" id="69535at2"/>